<comment type="caution">
    <text evidence="1">The sequence shown here is derived from an EMBL/GenBank/DDBJ whole genome shotgun (WGS) entry which is preliminary data.</text>
</comment>
<dbReference type="Proteomes" id="UP001210678">
    <property type="component" value="Unassembled WGS sequence"/>
</dbReference>
<accession>A0ABT4YRT1</accession>
<dbReference type="RefSeq" id="WP_272136385.1">
    <property type="nucleotide sequence ID" value="NZ_JAQLOI010000001.1"/>
</dbReference>
<organism evidence="1 2">
    <name type="scientific">Vibrio algarum</name>
    <dbReference type="NCBI Taxonomy" id="3020714"/>
    <lineage>
        <taxon>Bacteria</taxon>
        <taxon>Pseudomonadati</taxon>
        <taxon>Pseudomonadota</taxon>
        <taxon>Gammaproteobacteria</taxon>
        <taxon>Vibrionales</taxon>
        <taxon>Vibrionaceae</taxon>
        <taxon>Vibrio</taxon>
    </lineage>
</organism>
<gene>
    <name evidence="1" type="ORF">PGX00_11530</name>
</gene>
<evidence type="ECO:0008006" key="3">
    <source>
        <dbReference type="Google" id="ProtNLM"/>
    </source>
</evidence>
<protein>
    <recommendedName>
        <fullName evidence="3">HlyD family efflux transporter periplasmic adaptor subunit</fullName>
    </recommendedName>
</protein>
<sequence length="78" mass="8933">MRRSERLLTLEEQIDKIKPLIIQAKYSKQLLEEKKVKSVIRSPIDGNILELSEGLSPGTFIQEATPLFVLKKEGLLNR</sequence>
<reference evidence="1 2" key="1">
    <citation type="submission" date="2023-01" db="EMBL/GenBank/DDBJ databases">
        <title>Vibrio sp. KJ40-1 sp.nov, isolated from marine algae.</title>
        <authorList>
            <person name="Butt M."/>
            <person name="Kim J.M.J."/>
            <person name="Jeon C.O.C."/>
        </authorList>
    </citation>
    <scope>NUCLEOTIDE SEQUENCE [LARGE SCALE GENOMIC DNA]</scope>
    <source>
        <strain evidence="1 2">KJ40-1</strain>
    </source>
</reference>
<evidence type="ECO:0000313" key="2">
    <source>
        <dbReference type="Proteomes" id="UP001210678"/>
    </source>
</evidence>
<dbReference type="EMBL" id="JAQLOI010000001">
    <property type="protein sequence ID" value="MDB1124249.1"/>
    <property type="molecule type" value="Genomic_DNA"/>
</dbReference>
<proteinExistence type="predicted"/>
<name>A0ABT4YRT1_9VIBR</name>
<keyword evidence="2" id="KW-1185">Reference proteome</keyword>
<evidence type="ECO:0000313" key="1">
    <source>
        <dbReference type="EMBL" id="MDB1124249.1"/>
    </source>
</evidence>